<proteinExistence type="predicted"/>
<gene>
    <name evidence="1" type="ORF">RGLFYP36_03403</name>
</gene>
<organism evidence="1">
    <name type="scientific">Mediterraneibacter gnavus</name>
    <name type="common">Ruminococcus gnavus</name>
    <dbReference type="NCBI Taxonomy" id="33038"/>
    <lineage>
        <taxon>Bacteria</taxon>
        <taxon>Bacillati</taxon>
        <taxon>Bacillota</taxon>
        <taxon>Clostridia</taxon>
        <taxon>Lachnospirales</taxon>
        <taxon>Lachnospiraceae</taxon>
        <taxon>Mediterraneibacter</taxon>
    </lineage>
</organism>
<reference evidence="1" key="1">
    <citation type="submission" date="2019-11" db="EMBL/GenBank/DDBJ databases">
        <authorList>
            <person name="Feng L."/>
        </authorList>
    </citation>
    <scope>NUCLEOTIDE SEQUENCE</scope>
    <source>
        <strain evidence="1">RgnavusLFYP36</strain>
    </source>
</reference>
<dbReference type="EMBL" id="CACRUU010000034">
    <property type="protein sequence ID" value="VYT86799.1"/>
    <property type="molecule type" value="Genomic_DNA"/>
</dbReference>
<protein>
    <submittedName>
        <fullName evidence="1">Uncharacterized protein</fullName>
    </submittedName>
</protein>
<sequence>MGTTIISAKLAKRIIAKISELVGSSIEEKVKGHIETKRTELFIKNYQKKLEEELLEDYGNEIIYDELWDILSQDKNIEKLLERCYNLASDDKLTDEEFVNDIMKSFKISIYNRESIKRILIQISKKAFESFNELRDPENIKLKNCVIKEIHENRYQIIKLQNNMERIIEDKENLSRDVHEIKDGVQQILLSQEKGNRIINTGTLSEEDIELIQDGNYSIKLAAKTQEDYFCISTKIKVKLSEFNFDSFEEFISYLRFTGKQAEFEVYHMRIENHNGKIIKEYKDENYKDFSINLPLVYVREVELNKFNFQSMRVLIKPQFDYIKLQLENEEGDVLVPNKKYKIERENKGDSIVAHMLDEFSDGQLITNFEIEISSTDPLRIVTRIQINQRIPGRVSGTIELYNLLEKIYSSEEVVGRDIEKDRIVMKGSLPNDKETEKCLKETRKFYKKLRKLENDFNVRFNIPETIDEEEITNVFEICDLLEKGVVKTSGGKITIKSDQIQIEQGSIEDLIKQKYIALMYHYQKIEVLNVELPIANFLRIVHFSDDMSLNSDGDIEMNCNRVYAYNEKKATLTEAEIINNLANEKLVITR</sequence>
<evidence type="ECO:0000313" key="1">
    <source>
        <dbReference type="EMBL" id="VYT86799.1"/>
    </source>
</evidence>
<name>A0A6N3A459_MEDGN</name>
<dbReference type="AlphaFoldDB" id="A0A6N3A459"/>
<dbReference type="RefSeq" id="WP_117787309.1">
    <property type="nucleotide sequence ID" value="NZ_CACRUU010000034.1"/>
</dbReference>
<accession>A0A6N3A459</accession>